<dbReference type="EMBL" id="JAXAVU010000014">
    <property type="protein sequence ID" value="MDX8147823.1"/>
    <property type="molecule type" value="Genomic_DNA"/>
</dbReference>
<name>A0ABU4V7P5_9PSEU</name>
<accession>A0ABU4V7P5</accession>
<evidence type="ECO:0000256" key="2">
    <source>
        <dbReference type="SAM" id="SignalP"/>
    </source>
</evidence>
<protein>
    <submittedName>
        <fullName evidence="4">DUF58 domain-containing protein</fullName>
    </submittedName>
</protein>
<evidence type="ECO:0000313" key="4">
    <source>
        <dbReference type="EMBL" id="MDX8147823.1"/>
    </source>
</evidence>
<keyword evidence="2" id="KW-0732">Signal</keyword>
<organism evidence="4 5">
    <name type="scientific">Lentzea sokolovensis</name>
    <dbReference type="NCBI Taxonomy" id="3095429"/>
    <lineage>
        <taxon>Bacteria</taxon>
        <taxon>Bacillati</taxon>
        <taxon>Actinomycetota</taxon>
        <taxon>Actinomycetes</taxon>
        <taxon>Pseudonocardiales</taxon>
        <taxon>Pseudonocardiaceae</taxon>
        <taxon>Lentzea</taxon>
    </lineage>
</organism>
<evidence type="ECO:0000313" key="5">
    <source>
        <dbReference type="Proteomes" id="UP001285352"/>
    </source>
</evidence>
<dbReference type="InterPro" id="IPR002881">
    <property type="entry name" value="DUF58"/>
</dbReference>
<feature type="chain" id="PRO_5045843975" evidence="2">
    <location>
        <begin position="22"/>
        <end position="381"/>
    </location>
</feature>
<evidence type="ECO:0000256" key="1">
    <source>
        <dbReference type="SAM" id="Phobius"/>
    </source>
</evidence>
<dbReference type="RefSeq" id="WP_319979862.1">
    <property type="nucleotide sequence ID" value="NZ_JAXAVU010000014.1"/>
</dbReference>
<dbReference type="PANTHER" id="PTHR34351">
    <property type="entry name" value="SLR1927 PROTEIN-RELATED"/>
    <property type="match status" value="1"/>
</dbReference>
<feature type="transmembrane region" description="Helical" evidence="1">
    <location>
        <begin position="32"/>
        <end position="52"/>
    </location>
</feature>
<keyword evidence="1" id="KW-0472">Membrane</keyword>
<comment type="caution">
    <text evidence="4">The sequence shown here is derived from an EMBL/GenBank/DDBJ whole genome shotgun (WGS) entry which is preliminary data.</text>
</comment>
<feature type="domain" description="DUF58" evidence="3">
    <location>
        <begin position="190"/>
        <end position="259"/>
    </location>
</feature>
<reference evidence="4 5" key="1">
    <citation type="submission" date="2023-11" db="EMBL/GenBank/DDBJ databases">
        <title>Lentzea sokolovensis, sp. nov., Lentzea kristufkii, sp. nov., and Lentzea miocenensis, sp. nov., rare actinobacteria from Sokolov Coal Basin, Miocene lacustrine sediment, Czech Republic.</title>
        <authorList>
            <person name="Lara A."/>
            <person name="Kotroba L."/>
            <person name="Nouioui I."/>
            <person name="Neumann-Schaal M."/>
            <person name="Mast Y."/>
            <person name="Chronakova A."/>
        </authorList>
    </citation>
    <scope>NUCLEOTIDE SEQUENCE [LARGE SCALE GENOMIC DNA]</scope>
    <source>
        <strain evidence="4 5">BCCO 10_0061</strain>
    </source>
</reference>
<proteinExistence type="predicted"/>
<evidence type="ECO:0000259" key="3">
    <source>
        <dbReference type="Pfam" id="PF01882"/>
    </source>
</evidence>
<reference evidence="4 5" key="2">
    <citation type="submission" date="2023-11" db="EMBL/GenBank/DDBJ databases">
        <authorList>
            <person name="Lara A.C."/>
            <person name="Chronakova A."/>
        </authorList>
    </citation>
    <scope>NUCLEOTIDE SEQUENCE [LARGE SCALE GENOMIC DNA]</scope>
    <source>
        <strain evidence="4 5">BCCO 10_0061</strain>
    </source>
</reference>
<feature type="signal peptide" evidence="2">
    <location>
        <begin position="1"/>
        <end position="21"/>
    </location>
</feature>
<keyword evidence="1" id="KW-1133">Transmembrane helix</keyword>
<dbReference type="PANTHER" id="PTHR34351:SF1">
    <property type="entry name" value="SLR1927 PROTEIN"/>
    <property type="match status" value="1"/>
</dbReference>
<dbReference type="Proteomes" id="UP001285352">
    <property type="component" value="Unassembled WGS sequence"/>
</dbReference>
<gene>
    <name evidence="4" type="ORF">SK854_37325</name>
</gene>
<keyword evidence="1" id="KW-0812">Transmembrane</keyword>
<dbReference type="Pfam" id="PF01882">
    <property type="entry name" value="DUF58"/>
    <property type="match status" value="1"/>
</dbReference>
<sequence>MLTRSGLVTAVFALVMLAAGAAADYPELVAFGIAAVVALVVAVLSMLVRPNLDADRVIRPDRATEGEQALALLTVHNLGRVRTPPLAVVESINGEAFAVDVPSLAAGGSHEHRYALPSQRRGRHEIAQVEIGHSDPLRLLRSSARTGSSSVLVVHPRTHHLGVVSRGGPRDSEGLTSSVSALGGLAFHSLREYEHGDDYRLIHWRSTARAGKLMVRHHVIPDEPRHLVVLDVDAGSYPDGRFEDAVRAAASLVRAACRAGLPLELRTTAEPAGERGTADQWTSDELSALDRLAEARLSEEDRDLADQLANVVSSTEGVSLAVVTGQPPAGRLDVITALRPRFLSVSLVTFGSPQPSSAGMVLVDARDSADFASQWNELMSR</sequence>
<keyword evidence="5" id="KW-1185">Reference proteome</keyword>